<feature type="signal peptide" evidence="2">
    <location>
        <begin position="1"/>
        <end position="16"/>
    </location>
</feature>
<reference evidence="3" key="1">
    <citation type="submission" date="2022-09" db="EMBL/GenBank/DDBJ databases">
        <title>Fusarium specimens isolated from Avocado Roots.</title>
        <authorList>
            <person name="Stajich J."/>
            <person name="Roper C."/>
            <person name="Heimlech-Rivalta G."/>
        </authorList>
    </citation>
    <scope>NUCLEOTIDE SEQUENCE</scope>
    <source>
        <strain evidence="3">CF00095</strain>
    </source>
</reference>
<dbReference type="Proteomes" id="UP001152024">
    <property type="component" value="Unassembled WGS sequence"/>
</dbReference>
<feature type="compositionally biased region" description="Low complexity" evidence="1">
    <location>
        <begin position="1199"/>
        <end position="1214"/>
    </location>
</feature>
<evidence type="ECO:0000256" key="2">
    <source>
        <dbReference type="SAM" id="SignalP"/>
    </source>
</evidence>
<feature type="compositionally biased region" description="Gly residues" evidence="1">
    <location>
        <begin position="633"/>
        <end position="651"/>
    </location>
</feature>
<feature type="compositionally biased region" description="Gly residues" evidence="1">
    <location>
        <begin position="325"/>
        <end position="334"/>
    </location>
</feature>
<feature type="region of interest" description="Disordered" evidence="1">
    <location>
        <begin position="15"/>
        <end position="729"/>
    </location>
</feature>
<feature type="compositionally biased region" description="Polar residues" evidence="1">
    <location>
        <begin position="571"/>
        <end position="584"/>
    </location>
</feature>
<feature type="compositionally biased region" description="Polar residues" evidence="1">
    <location>
        <begin position="373"/>
        <end position="385"/>
    </location>
</feature>
<feature type="compositionally biased region" description="Acidic residues" evidence="1">
    <location>
        <begin position="710"/>
        <end position="721"/>
    </location>
</feature>
<feature type="compositionally biased region" description="Pro residues" evidence="1">
    <location>
        <begin position="31"/>
        <end position="44"/>
    </location>
</feature>
<gene>
    <name evidence="3" type="ORF">NW768_011305</name>
</gene>
<evidence type="ECO:0000313" key="3">
    <source>
        <dbReference type="EMBL" id="KAJ4114751.1"/>
    </source>
</evidence>
<feature type="compositionally biased region" description="Gly residues" evidence="1">
    <location>
        <begin position="275"/>
        <end position="292"/>
    </location>
</feature>
<feature type="compositionally biased region" description="Gly residues" evidence="1">
    <location>
        <begin position="681"/>
        <end position="706"/>
    </location>
</feature>
<feature type="compositionally biased region" description="Low complexity" evidence="1">
    <location>
        <begin position="619"/>
        <end position="632"/>
    </location>
</feature>
<comment type="caution">
    <text evidence="3">The sequence shown here is derived from an EMBL/GenBank/DDBJ whole genome shotgun (WGS) entry which is preliminary data.</text>
</comment>
<name>A0ABQ8QY21_FUSEQ</name>
<feature type="compositionally biased region" description="Low complexity" evidence="1">
    <location>
        <begin position="360"/>
        <end position="372"/>
    </location>
</feature>
<evidence type="ECO:0000313" key="4">
    <source>
        <dbReference type="Proteomes" id="UP001152024"/>
    </source>
</evidence>
<feature type="compositionally biased region" description="Low complexity" evidence="1">
    <location>
        <begin position="335"/>
        <end position="344"/>
    </location>
</feature>
<accession>A0ABQ8QY21</accession>
<feature type="compositionally biased region" description="Polar residues" evidence="1">
    <location>
        <begin position="200"/>
        <end position="210"/>
    </location>
</feature>
<feature type="compositionally biased region" description="Polar residues" evidence="1">
    <location>
        <begin position="542"/>
        <end position="555"/>
    </location>
</feature>
<sequence length="1426" mass="144355">MKRSLLLALWSAGALGSPCKPARDLSGNNYYPPPPPNNYAPPPSSDYDLTSSEAATLIASTQPGAVETHPSGGSGSGSGSGSDDDEEGSVPTLTRGSGTQTTGLSQGDVTADPISPDETTRVPEASQASDAAGVGISGSPTGGDGVATNSPGQPGDGDNGSGSGNGNAGNGSPSSDGSSLVDGVAATRTGTETGIDATALPQTGDATQIPGSGSGNGNGNGNDNDDVTQLPETGANGQPTGNGNGNGGSPTSDGSSLADGVAATQTGTDIPGETPGSGSGGNGNGNDNGNGGNDSNQTTVDGAVPTQGFPGSGDSTDSPVETSGSGSGDNGNGNGNNETTADGAIPTGAVPGNGDSSDSPDATQAQPDATTAGSGETGSPGSPDQTDGVPGGQETSAGVPGQTEGSGDGSSPVTTGAGSDNTEAPGAGGNGSETTGAVPEQSNVPGNGEQTTQVPGGDSPETTVAPGTNPDETTAGSPGNGAEGTTVAVPDNTSPADSETTAGSPGNGDSETTAGAPGSNPDETSAGSPDNGADETTAPGPDNTSPVENETSVNGDQPPETEDAPPATDGTDVTTKPTEDNTSVPVPDNNGPSTVEAVPTTNAGNEAPVTTAPVDGPGATLNPAPVTTTAAPGTGGGNGDGDNGNNGGGGNNDDDDDGDNNGGGSGGGGNNDDDDDDDDNGGGGIIGGGGNGPGGSGGGSSGGGNNGDNNDNEDEDEDDDEKPTSTATSCTETATVTDCFVACTTYTGPAGATITPECSTTCTATHTGCSVTGTTTTSSAAACGPSGESCKTCTRKLGSTAEVEPEALERRGLEKRAGPKKIGECVLPMMPSWPDYPGGKTVLDNDPALITKKSPLQNIKRWWLSTIDNNCLPLLSGNLDANAYRTNRDPNDIDDGGRPSIDHVYEKSMLLDFFTAIIDPNGAAVKGETTGDPRDKINCDDMEFYGGATKNSKNKLLQKVFDAYPGGVVDKKSTNLAVKKAQYLDDFIGMDQWTNGDAKGLVATPEEVRRQGTAWSDASKKVTAATSEKDAELWIETKINYLERMSIGIEMFSAPEAIDIMIRQNQRIYARLIDMDNEAKGCKNDPAVQNGLWSFAERYKTFMESRFDGNEAWSINQAVADAKKALLTALTEDLQSAAQVKAADAANWAGYVDEWNRRFNNMADLNREWGVPIPAWVWSWVQKRDGEDSGLSCDRPIDSETTTSEDSTTFATSTRMTSEDPTTSEDKVTTTTQTPIKLTDLPTLTNAPQLSISTPDGSSCASTATYTQCNLGTGQHGDACVTNSECASWVSTKTTSTTPTPTPTLDSPDASQNIKHCYGSGQKSNYEAITYAAESFCRDVVNKNKDNGYYWSNDKLEGKKVPSTGYHFKLLFSVNEGCLWKADYDECMRYMKVPIDSCNCSAKGGKQGGWVENNCITAKIDPNSGI</sequence>
<feature type="compositionally biased region" description="Polar residues" evidence="1">
    <location>
        <begin position="47"/>
        <end position="63"/>
    </location>
</feature>
<keyword evidence="4" id="KW-1185">Reference proteome</keyword>
<feature type="compositionally biased region" description="Acidic residues" evidence="1">
    <location>
        <begin position="671"/>
        <end position="680"/>
    </location>
</feature>
<feature type="compositionally biased region" description="Gly residues" evidence="1">
    <location>
        <begin position="660"/>
        <end position="670"/>
    </location>
</feature>
<feature type="chain" id="PRO_5046064806" evidence="2">
    <location>
        <begin position="17"/>
        <end position="1426"/>
    </location>
</feature>
<keyword evidence="2" id="KW-0732">Signal</keyword>
<protein>
    <submittedName>
        <fullName evidence="3">Uncharacterized protein</fullName>
    </submittedName>
</protein>
<organism evidence="3 4">
    <name type="scientific">Fusarium equiseti</name>
    <name type="common">Fusarium scirpi</name>
    <dbReference type="NCBI Taxonomy" id="61235"/>
    <lineage>
        <taxon>Eukaryota</taxon>
        <taxon>Fungi</taxon>
        <taxon>Dikarya</taxon>
        <taxon>Ascomycota</taxon>
        <taxon>Pezizomycotina</taxon>
        <taxon>Sordariomycetes</taxon>
        <taxon>Hypocreomycetidae</taxon>
        <taxon>Hypocreales</taxon>
        <taxon>Nectriaceae</taxon>
        <taxon>Fusarium</taxon>
        <taxon>Fusarium incarnatum-equiseti species complex</taxon>
    </lineage>
</organism>
<dbReference type="EMBL" id="JAOQBH010000028">
    <property type="protein sequence ID" value="KAJ4114751.1"/>
    <property type="molecule type" value="Genomic_DNA"/>
</dbReference>
<proteinExistence type="predicted"/>
<feature type="compositionally biased region" description="Polar residues" evidence="1">
    <location>
        <begin position="403"/>
        <end position="422"/>
    </location>
</feature>
<feature type="compositionally biased region" description="Gly residues" evidence="1">
    <location>
        <begin position="154"/>
        <end position="169"/>
    </location>
</feature>
<feature type="compositionally biased region" description="Polar residues" evidence="1">
    <location>
        <begin position="491"/>
        <end position="513"/>
    </location>
</feature>
<evidence type="ECO:0000256" key="1">
    <source>
        <dbReference type="SAM" id="MobiDB-lite"/>
    </source>
</evidence>
<feature type="compositionally biased region" description="Low complexity" evidence="1">
    <location>
        <begin position="92"/>
        <end position="107"/>
    </location>
</feature>
<feature type="region of interest" description="Disordered" evidence="1">
    <location>
        <begin position="1187"/>
        <end position="1232"/>
    </location>
</feature>
<feature type="compositionally biased region" description="Low complexity" evidence="1">
    <location>
        <begin position="170"/>
        <end position="179"/>
    </location>
</feature>
<feature type="compositionally biased region" description="Polar residues" evidence="1">
    <location>
        <begin position="432"/>
        <end position="477"/>
    </location>
</feature>